<dbReference type="PIRSF" id="PIRSF002741">
    <property type="entry name" value="MppA"/>
    <property type="match status" value="1"/>
</dbReference>
<dbReference type="CDD" id="cd08497">
    <property type="entry name" value="MbnE-like"/>
    <property type="match status" value="1"/>
</dbReference>
<dbReference type="PANTHER" id="PTHR30290">
    <property type="entry name" value="PERIPLASMIC BINDING COMPONENT OF ABC TRANSPORTER"/>
    <property type="match status" value="1"/>
</dbReference>
<dbReference type="Proteomes" id="UP001195660">
    <property type="component" value="Unassembled WGS sequence"/>
</dbReference>
<evidence type="ECO:0000256" key="2">
    <source>
        <dbReference type="SAM" id="SignalP"/>
    </source>
</evidence>
<dbReference type="Gene3D" id="3.40.190.10">
    <property type="entry name" value="Periplasmic binding protein-like II"/>
    <property type="match status" value="1"/>
</dbReference>
<protein>
    <submittedName>
        <fullName evidence="4">ABC transporter substrate-binding protein</fullName>
    </submittedName>
</protein>
<dbReference type="SUPFAM" id="SSF53850">
    <property type="entry name" value="Periplasmic binding protein-like II"/>
    <property type="match status" value="1"/>
</dbReference>
<dbReference type="EMBL" id="WOFE01000001">
    <property type="protein sequence ID" value="MBM5571056.1"/>
    <property type="molecule type" value="Genomic_DNA"/>
</dbReference>
<feature type="chain" id="PRO_5045841754" evidence="2">
    <location>
        <begin position="25"/>
        <end position="599"/>
    </location>
</feature>
<comment type="caution">
    <text evidence="4">The sequence shown here is derived from an EMBL/GenBank/DDBJ whole genome shotgun (WGS) entry which is preliminary data.</text>
</comment>
<dbReference type="PANTHER" id="PTHR30290:SF64">
    <property type="entry name" value="ABC TRANSPORTER PERIPLASMIC BINDING PROTEIN"/>
    <property type="match status" value="1"/>
</dbReference>
<proteinExistence type="predicted"/>
<evidence type="ECO:0000256" key="1">
    <source>
        <dbReference type="ARBA" id="ARBA00022729"/>
    </source>
</evidence>
<feature type="signal peptide" evidence="2">
    <location>
        <begin position="1"/>
        <end position="24"/>
    </location>
</feature>
<evidence type="ECO:0000313" key="5">
    <source>
        <dbReference type="Proteomes" id="UP001195660"/>
    </source>
</evidence>
<accession>A0ABS2CCH5</accession>
<dbReference type="InterPro" id="IPR030678">
    <property type="entry name" value="Peptide/Ni-bd"/>
</dbReference>
<gene>
    <name evidence="4" type="ORF">GM173_05610</name>
</gene>
<dbReference type="Pfam" id="PF00496">
    <property type="entry name" value="SBP_bac_5"/>
    <property type="match status" value="1"/>
</dbReference>
<sequence length="599" mass="67652">MPYHEQMKLILSILCYLLMSPAMAAHAIALGAAPKYPANFTSFAYANPQAKKGGEIVLPNPDRRTSFDSFNPFIIKGTSAVGLGSLMFESLGTMSMDETATMYGLLAKDIAIAADGLSVTFSLNPAARFNNGDPVTASDVKHSFTLLNSKLASPQYASQLIDVLGVDVIDPQTVRFRFRTPNRELPQIVGTLPIFSKKWGGGLALDKIALQKPITSGPYQISDYKLGKHITYQRRDDYWAKNHPTRIGLYNFDRITYRYYQDDTAKLEAFKAGDFDFITEYSARNWARQYQGPKFRSGEIIKRELRHHNSSGMQGFVMNLRRPLFADIRVRQALGLALDFEWMNRQLFYGQYQRLNSFYANSELAAQGAPSDAELALLNPLKKQLPTAVFGELAKQPSTNPPHSLRDNLRQARELLKQAGWEYRDGALRNQKGEPFEFEMLDDGGAMGRIFPSKTRNLAKLGITMHVRNIDFALYQRRLEAFDFDVIVLRFPDVQSPGQELLDYYGSKAADVKGSSNVIGLKAPAIDALIEHVLKAKNRQEQITAVHALDRALLAGHYIIPHWYSANHRIAWRDRFGMPTTLPLYYQAGDWMLATWWVR</sequence>
<organism evidence="4 5">
    <name type="scientific">Deefgea chitinilytica</name>
    <dbReference type="NCBI Taxonomy" id="570276"/>
    <lineage>
        <taxon>Bacteria</taxon>
        <taxon>Pseudomonadati</taxon>
        <taxon>Pseudomonadota</taxon>
        <taxon>Betaproteobacteria</taxon>
        <taxon>Neisseriales</taxon>
        <taxon>Chitinibacteraceae</taxon>
        <taxon>Deefgea</taxon>
    </lineage>
</organism>
<reference evidence="4 5" key="1">
    <citation type="submission" date="2019-11" db="EMBL/GenBank/DDBJ databases">
        <title>Novel Deefgea species.</title>
        <authorList>
            <person name="Han J.-H."/>
        </authorList>
    </citation>
    <scope>NUCLEOTIDE SEQUENCE [LARGE SCALE GENOMIC DNA]</scope>
    <source>
        <strain evidence="4 5">LMG 24817</strain>
    </source>
</reference>
<feature type="domain" description="Solute-binding protein family 5" evidence="3">
    <location>
        <begin position="102"/>
        <end position="509"/>
    </location>
</feature>
<evidence type="ECO:0000313" key="4">
    <source>
        <dbReference type="EMBL" id="MBM5571056.1"/>
    </source>
</evidence>
<keyword evidence="5" id="KW-1185">Reference proteome</keyword>
<dbReference type="InterPro" id="IPR039424">
    <property type="entry name" value="SBP_5"/>
</dbReference>
<dbReference type="Gene3D" id="3.10.105.10">
    <property type="entry name" value="Dipeptide-binding Protein, Domain 3"/>
    <property type="match status" value="1"/>
</dbReference>
<evidence type="ECO:0000259" key="3">
    <source>
        <dbReference type="Pfam" id="PF00496"/>
    </source>
</evidence>
<dbReference type="InterPro" id="IPR000914">
    <property type="entry name" value="SBP_5_dom"/>
</dbReference>
<keyword evidence="1 2" id="KW-0732">Signal</keyword>
<name>A0ABS2CCH5_9NEIS</name>